<feature type="signal peptide" evidence="1">
    <location>
        <begin position="1"/>
        <end position="25"/>
    </location>
</feature>
<name>A0A345ZCU2_9BACT</name>
<dbReference type="AlphaFoldDB" id="A0A345ZCU2"/>
<evidence type="ECO:0000256" key="1">
    <source>
        <dbReference type="SAM" id="SignalP"/>
    </source>
</evidence>
<proteinExistence type="predicted"/>
<dbReference type="RefSeq" id="WP_115586124.1">
    <property type="nucleotide sequence ID" value="NZ_CP025544.1"/>
</dbReference>
<protein>
    <submittedName>
        <fullName evidence="2">Uncharacterized protein</fullName>
    </submittedName>
</protein>
<sequence length="161" mass="18219">MMNSMKKKITVLALLVSSFNISLKAGTTDLNIMLPDYNKYRVMHCKFYSNRCNDLTQFNLTTDNHVIPEVDAKNDDKSRYYVEKNTGEAGWVPVAKKGGLLGQSQNKKDSYFGAGDFKGYAGWNLRIDANGNVVREGLDSDKKTILYQEVNGNVTYDKRKK</sequence>
<accession>A0A345ZCU2</accession>
<dbReference type="EMBL" id="CP025544">
    <property type="protein sequence ID" value="AXK61109.1"/>
    <property type="molecule type" value="Genomic_DNA"/>
</dbReference>
<evidence type="ECO:0000313" key="3">
    <source>
        <dbReference type="Proteomes" id="UP000254834"/>
    </source>
</evidence>
<gene>
    <name evidence="2" type="ORF">C0J27_05250</name>
</gene>
<dbReference type="Proteomes" id="UP000254834">
    <property type="component" value="Chromosome"/>
</dbReference>
<feature type="chain" id="PRO_5016963753" evidence="1">
    <location>
        <begin position="26"/>
        <end position="161"/>
    </location>
</feature>
<dbReference type="KEGG" id="cdes:C0J27_05250"/>
<evidence type="ECO:0000313" key="2">
    <source>
        <dbReference type="EMBL" id="AXK61109.1"/>
    </source>
</evidence>
<organism evidence="2 3">
    <name type="scientific">Candidatus Chromulinivorax destructor</name>
    <dbReference type="NCBI Taxonomy" id="2066483"/>
    <lineage>
        <taxon>Bacteria</taxon>
        <taxon>Candidatus Babelota</taxon>
        <taxon>Candidatus Babeliae</taxon>
        <taxon>Candidatus Babeliales</taxon>
        <taxon>Candidatus Chromulinivoraceae</taxon>
        <taxon>Candidatus Chromulinivorax</taxon>
    </lineage>
</organism>
<reference evidence="2 3" key="1">
    <citation type="submission" date="2017-12" db="EMBL/GenBank/DDBJ databases">
        <title>Chromulinavorax destructans is a abundant pathogen of dominant heterotrophic picoflagllates.</title>
        <authorList>
            <person name="Deeg C.M."/>
            <person name="Zimmer M."/>
            <person name="Suttle C.A."/>
        </authorList>
    </citation>
    <scope>NUCLEOTIDE SEQUENCE [LARGE SCALE GENOMIC DNA]</scope>
    <source>
        <strain evidence="2 3">SeV1</strain>
    </source>
</reference>
<keyword evidence="3" id="KW-1185">Reference proteome</keyword>
<keyword evidence="1" id="KW-0732">Signal</keyword>